<evidence type="ECO:0000313" key="2">
    <source>
        <dbReference type="EMBL" id="QMV68747.1"/>
    </source>
</evidence>
<dbReference type="Pfam" id="PF09848">
    <property type="entry name" value="SLFN-g3_helicase"/>
    <property type="match status" value="1"/>
</dbReference>
<name>A0A7G5E422_9SPHI</name>
<dbReference type="InterPro" id="IPR018647">
    <property type="entry name" value="SLFN_3-like_DNA/RNA_helicase"/>
</dbReference>
<sequence length="619" mass="70351">MIIYHSTKEKFSCDILTNDIDNIIQHALVERTGKRVGEAELNSFRNSLSYMDKVLHDGEIPADCGISIEYHIPQTSKRVDFIISGSDGNTDNVVIVELKQWKTAEITDRDGIVRTRFKQGMKDTAHPSYQAWSYAALLNGFNEAIAEENINLHPCAYLHNYADDNCIRNDFYQGYIDKAPLFLKHDALKLREFIKKYIKTGDRSDILFRIDNGKIRPSKSLADALSNMIKGNTEFYMIDDQKVVFETAKKLALNSSGSNKNVLIVEGGPGTGKSVVAINLLVQLIKTGQFAQYVTKTSAPRDVYFEKLSRDKKKIELKQLFVGSGSFMQTPANSFNTLIVDEAHRLTEKTGFYRMGNNQVEEILDAAHCSIFFIDENQRVSLEDYGEIAVIEEFANKKGINVHRLALESQFRCNGSDGYLSWLDNTLQIRETANTTLDGLDYDFRVMDSPDQLRDLIYEKNKINNKARIVAGYCWPWASKKKSEAFDIIFDEYDFKMRWNMTAYGGAWIIDPDSVTEIGCIHTAQGLEADYIGVIIGNDLLVRDGEVLVQPTARDKDDRTILGYKKLLKENPIEGKELIKAIIKNTYRTLMTRGMKGCYIYCTDAETNAFFKKQLEAKQ</sequence>
<dbReference type="Proteomes" id="UP000515450">
    <property type="component" value="Chromosome"/>
</dbReference>
<accession>A0A7G5E422</accession>
<dbReference type="AlphaFoldDB" id="A0A7G5E422"/>
<evidence type="ECO:0000259" key="1">
    <source>
        <dbReference type="Pfam" id="PF09848"/>
    </source>
</evidence>
<evidence type="ECO:0000313" key="3">
    <source>
        <dbReference type="Proteomes" id="UP000515450"/>
    </source>
</evidence>
<dbReference type="Gene3D" id="3.40.50.300">
    <property type="entry name" value="P-loop containing nucleotide triphosphate hydrolases"/>
    <property type="match status" value="1"/>
</dbReference>
<reference evidence="2 3" key="1">
    <citation type="journal article" date="2020" name="G3 (Bethesda)">
        <title>CeMbio - The Caenorhabditis elegans Microbiome Resource.</title>
        <authorList>
            <person name="Dirksen P."/>
            <person name="Assie A."/>
            <person name="Zimmermann J."/>
            <person name="Zhang F."/>
            <person name="Tietje A.M."/>
            <person name="Marsh S.A."/>
            <person name="Felix M.A."/>
            <person name="Shapira M."/>
            <person name="Kaleta C."/>
            <person name="Schulenburg H."/>
            <person name="Samuel B."/>
        </authorList>
    </citation>
    <scope>NUCLEOTIDE SEQUENCE [LARGE SCALE GENOMIC DNA]</scope>
    <source>
        <strain evidence="2 3">BIGb0170</strain>
    </source>
</reference>
<organism evidence="2 3">
    <name type="scientific">Sphingobacterium paramultivorum</name>
    <dbReference type="NCBI Taxonomy" id="2886510"/>
    <lineage>
        <taxon>Bacteria</taxon>
        <taxon>Pseudomonadati</taxon>
        <taxon>Bacteroidota</taxon>
        <taxon>Sphingobacteriia</taxon>
        <taxon>Sphingobacteriales</taxon>
        <taxon>Sphingobacteriaceae</taxon>
        <taxon>Sphingobacterium</taxon>
    </lineage>
</organism>
<feature type="domain" description="Schlafen group 3-like DNA/RNA helicase" evidence="1">
    <location>
        <begin position="260"/>
        <end position="604"/>
    </location>
</feature>
<dbReference type="EMBL" id="CP058555">
    <property type="protein sequence ID" value="QMV68747.1"/>
    <property type="molecule type" value="Genomic_DNA"/>
</dbReference>
<proteinExistence type="predicted"/>
<keyword evidence="3" id="KW-1185">Reference proteome</keyword>
<protein>
    <submittedName>
        <fullName evidence="2">DUF2075 domain-containing protein</fullName>
    </submittedName>
</protein>
<dbReference type="RefSeq" id="WP_182329680.1">
    <property type="nucleotide sequence ID" value="NZ_CP058555.1"/>
</dbReference>
<dbReference type="InterPro" id="IPR027417">
    <property type="entry name" value="P-loop_NTPase"/>
</dbReference>
<dbReference type="SUPFAM" id="SSF52540">
    <property type="entry name" value="P-loop containing nucleoside triphosphate hydrolases"/>
    <property type="match status" value="1"/>
</dbReference>
<gene>
    <name evidence="2" type="ORF">HS960_14275</name>
</gene>